<reference evidence="2" key="1">
    <citation type="submission" date="2022-11" db="UniProtKB">
        <authorList>
            <consortium name="WormBaseParasite"/>
        </authorList>
    </citation>
    <scope>IDENTIFICATION</scope>
</reference>
<name>A0AC34PUD5_9BILA</name>
<proteinExistence type="predicted"/>
<evidence type="ECO:0000313" key="2">
    <source>
        <dbReference type="WBParaSite" id="JU765_v2.g10055.t1"/>
    </source>
</evidence>
<sequence length="496" mass="58267">MQRKVHFLVFCSIFVWFLEATPEEPTITFEQLYKYGKNEYTAGNWPDCVAFMLRAVDDYQFYVDETLWCRQKCAQQVNEYPQSILDESDRDFLQMGLQFATTQKALCLLRCRIDKFTEERPPMSNYDVYEEFYNRKPYHYLQYCYWKMGDLNHATSSAFTYLVAHPKDEDTIANLRFYMEQEKFDQKLMVDLRQMKYEKTYMEGVAAYTEKDWTKCVEDLTNSFKSFLAEEQKCRYFCEDYLDWGMMQGDNPEMSIVLSSIYASVLRCKFNCLEKLSKVNGHEIEHFLASYFEYLHVCQYNVQRGRDAAQSVANALLLDKDNAMTRRNRLFYAGLYNDETLFEPSEEVVKFYKRRELEKRYLEFVDAKFRYVNGILTPEQADDRKPFMVDVDINDNFDYSLMKQNLLTEKECATLHATAQLPSKINPFVPQLLAELASRIQTQYGGSVKFSSLACHEEVTQSDCDRGALIFAVDKGRCSSLLTDSYSGCALVYCTD</sequence>
<dbReference type="WBParaSite" id="JU765_v2.g10055.t1">
    <property type="protein sequence ID" value="JU765_v2.g10055.t1"/>
    <property type="gene ID" value="JU765_v2.g10055"/>
</dbReference>
<protein>
    <submittedName>
        <fullName evidence="2">Uncharacterized protein</fullName>
    </submittedName>
</protein>
<organism evidence="1 2">
    <name type="scientific">Panagrolaimus sp. JU765</name>
    <dbReference type="NCBI Taxonomy" id="591449"/>
    <lineage>
        <taxon>Eukaryota</taxon>
        <taxon>Metazoa</taxon>
        <taxon>Ecdysozoa</taxon>
        <taxon>Nematoda</taxon>
        <taxon>Chromadorea</taxon>
        <taxon>Rhabditida</taxon>
        <taxon>Tylenchina</taxon>
        <taxon>Panagrolaimomorpha</taxon>
        <taxon>Panagrolaimoidea</taxon>
        <taxon>Panagrolaimidae</taxon>
        <taxon>Panagrolaimus</taxon>
    </lineage>
</organism>
<dbReference type="Proteomes" id="UP000887576">
    <property type="component" value="Unplaced"/>
</dbReference>
<accession>A0AC34PUD5</accession>
<evidence type="ECO:0000313" key="1">
    <source>
        <dbReference type="Proteomes" id="UP000887576"/>
    </source>
</evidence>